<evidence type="ECO:0000313" key="2">
    <source>
        <dbReference type="WBParaSite" id="nRc.2.0.1.t08013-RA"/>
    </source>
</evidence>
<dbReference type="AlphaFoldDB" id="A0A915I1K4"/>
<protein>
    <submittedName>
        <fullName evidence="2">Uncharacterized protein</fullName>
    </submittedName>
</protein>
<organism evidence="1 2">
    <name type="scientific">Romanomermis culicivorax</name>
    <name type="common">Nematode worm</name>
    <dbReference type="NCBI Taxonomy" id="13658"/>
    <lineage>
        <taxon>Eukaryota</taxon>
        <taxon>Metazoa</taxon>
        <taxon>Ecdysozoa</taxon>
        <taxon>Nematoda</taxon>
        <taxon>Enoplea</taxon>
        <taxon>Dorylaimia</taxon>
        <taxon>Mermithida</taxon>
        <taxon>Mermithoidea</taxon>
        <taxon>Mermithidae</taxon>
        <taxon>Romanomermis</taxon>
    </lineage>
</organism>
<dbReference type="WBParaSite" id="nRc.2.0.1.t08013-RA">
    <property type="protein sequence ID" value="nRc.2.0.1.t08013-RA"/>
    <property type="gene ID" value="nRc.2.0.1.g08013"/>
</dbReference>
<keyword evidence="1" id="KW-1185">Reference proteome</keyword>
<accession>A0A915I1K4</accession>
<proteinExistence type="predicted"/>
<reference evidence="2" key="1">
    <citation type="submission" date="2022-11" db="UniProtKB">
        <authorList>
            <consortium name="WormBaseParasite"/>
        </authorList>
    </citation>
    <scope>IDENTIFICATION</scope>
</reference>
<name>A0A915I1K4_ROMCU</name>
<dbReference type="Proteomes" id="UP000887565">
    <property type="component" value="Unplaced"/>
</dbReference>
<evidence type="ECO:0000313" key="1">
    <source>
        <dbReference type="Proteomes" id="UP000887565"/>
    </source>
</evidence>
<sequence length="179" mass="20058">MAGTEIAGAKTTAPKIGAGTCLSLLCMTFTLYGSECCQNLLNLRALQSYGLVQSKEKWVGYSVVRKSLWETELDRMKIHFKKSTCLNMDIFKVTSPRSAIRNVNRSKSFLSFKFSTIYDNEASLLIIRARNKPLAECMANVDQPSANGFKKSIMGIRNFSAKKLELPCVRSRNTIISFH</sequence>